<sequence>MLDGIRIVEFEGLGPAPFAAMTLADLGADVIVIHRKGGPPNPGQPDRSLLDRGKRSIELDLKDPDDRETALRIVAGSDALIEGFRQGVMEKLGLGPEACHARKPSLVYGRMTGWGQDGPLASVAGHDLNYIGLSGALWYGSAPEEAPLTPATLVGDIGGGAMYLVAGLLAGLLKARVSGSGTVVDAAIYDGSAHMMNLLMSLRQSGNLSEIRGESLLDGPHWSRTYRCSDGGYISVQCLEPKFYRLFLDHLGLAEDAEFARQFDRTLWPRLTRRLSAIFGQKTRAHWADLFAGSDACVAPVLSPEEAMSHPANQHRRTWQEAEGALQAAPAPRFDGQLAHPKPAPQRGEHSDEIRAEFSAAP</sequence>
<evidence type="ECO:0000313" key="2">
    <source>
        <dbReference type="EMBL" id="MCL6282800.1"/>
    </source>
</evidence>
<feature type="region of interest" description="Disordered" evidence="1">
    <location>
        <begin position="308"/>
        <end position="362"/>
    </location>
</feature>
<dbReference type="InterPro" id="IPR003673">
    <property type="entry name" value="CoA-Trfase_fam_III"/>
</dbReference>
<comment type="caution">
    <text evidence="2">The sequence shown here is derived from an EMBL/GenBank/DDBJ whole genome shotgun (WGS) entry which is preliminary data.</text>
</comment>
<organism evidence="2 3">
    <name type="scientific">Ruegeria spongiae</name>
    <dbReference type="NCBI Taxonomy" id="2942209"/>
    <lineage>
        <taxon>Bacteria</taxon>
        <taxon>Pseudomonadati</taxon>
        <taxon>Pseudomonadota</taxon>
        <taxon>Alphaproteobacteria</taxon>
        <taxon>Rhodobacterales</taxon>
        <taxon>Roseobacteraceae</taxon>
        <taxon>Ruegeria</taxon>
    </lineage>
</organism>
<dbReference type="PANTHER" id="PTHR48228">
    <property type="entry name" value="SUCCINYL-COA--D-CITRAMALATE COA-TRANSFERASE"/>
    <property type="match status" value="1"/>
</dbReference>
<dbReference type="InterPro" id="IPR023606">
    <property type="entry name" value="CoA-Trfase_III_dom_1_sf"/>
</dbReference>
<dbReference type="EMBL" id="JAMFMB010000004">
    <property type="protein sequence ID" value="MCL6282800.1"/>
    <property type="molecule type" value="Genomic_DNA"/>
</dbReference>
<feature type="compositionally biased region" description="Basic and acidic residues" evidence="1">
    <location>
        <begin position="347"/>
        <end position="356"/>
    </location>
</feature>
<dbReference type="RefSeq" id="WP_249707255.1">
    <property type="nucleotide sequence ID" value="NZ_JAMFMB010000004.1"/>
</dbReference>
<evidence type="ECO:0000313" key="3">
    <source>
        <dbReference type="Proteomes" id="UP001203880"/>
    </source>
</evidence>
<gene>
    <name evidence="2" type="ORF">M3P21_04580</name>
</gene>
<dbReference type="InterPro" id="IPR044855">
    <property type="entry name" value="CoA-Trfase_III_dom3_sf"/>
</dbReference>
<reference evidence="2" key="1">
    <citation type="submission" date="2022-05" db="EMBL/GenBank/DDBJ databases">
        <authorList>
            <person name="Park J.-S."/>
        </authorList>
    </citation>
    <scope>NUCLEOTIDE SEQUENCE</scope>
    <source>
        <strain evidence="2">2012CJ41-6</strain>
    </source>
</reference>
<dbReference type="SUPFAM" id="SSF89796">
    <property type="entry name" value="CoA-transferase family III (CaiB/BaiF)"/>
    <property type="match status" value="1"/>
</dbReference>
<dbReference type="Proteomes" id="UP001203880">
    <property type="component" value="Unassembled WGS sequence"/>
</dbReference>
<proteinExistence type="predicted"/>
<keyword evidence="2" id="KW-0808">Transferase</keyword>
<dbReference type="PANTHER" id="PTHR48228:SF5">
    <property type="entry name" value="ALPHA-METHYLACYL-COA RACEMASE"/>
    <property type="match status" value="1"/>
</dbReference>
<dbReference type="Pfam" id="PF02515">
    <property type="entry name" value="CoA_transf_3"/>
    <property type="match status" value="1"/>
</dbReference>
<evidence type="ECO:0000256" key="1">
    <source>
        <dbReference type="SAM" id="MobiDB-lite"/>
    </source>
</evidence>
<keyword evidence="3" id="KW-1185">Reference proteome</keyword>
<dbReference type="Gene3D" id="3.40.50.10540">
    <property type="entry name" value="Crotonobetainyl-coa:carnitine coa-transferase, domain 1"/>
    <property type="match status" value="1"/>
</dbReference>
<dbReference type="Gene3D" id="3.30.1540.10">
    <property type="entry name" value="formyl-coa transferase, domain 3"/>
    <property type="match status" value="1"/>
</dbReference>
<dbReference type="GO" id="GO:0016740">
    <property type="term" value="F:transferase activity"/>
    <property type="evidence" value="ECO:0007669"/>
    <property type="project" value="UniProtKB-KW"/>
</dbReference>
<name>A0ABT0PZ04_9RHOB</name>
<protein>
    <submittedName>
        <fullName evidence="2">CoA transferase</fullName>
    </submittedName>
</protein>
<dbReference type="InterPro" id="IPR050509">
    <property type="entry name" value="CoA-transferase_III"/>
</dbReference>
<accession>A0ABT0PZ04</accession>